<gene>
    <name evidence="1" type="ORF">PVL29_018637</name>
</gene>
<organism evidence="1 2">
    <name type="scientific">Vitis rotundifolia</name>
    <name type="common">Muscadine grape</name>
    <dbReference type="NCBI Taxonomy" id="103349"/>
    <lineage>
        <taxon>Eukaryota</taxon>
        <taxon>Viridiplantae</taxon>
        <taxon>Streptophyta</taxon>
        <taxon>Embryophyta</taxon>
        <taxon>Tracheophyta</taxon>
        <taxon>Spermatophyta</taxon>
        <taxon>Magnoliopsida</taxon>
        <taxon>eudicotyledons</taxon>
        <taxon>Gunneridae</taxon>
        <taxon>Pentapetalae</taxon>
        <taxon>rosids</taxon>
        <taxon>Vitales</taxon>
        <taxon>Vitaceae</taxon>
        <taxon>Viteae</taxon>
        <taxon>Vitis</taxon>
    </lineage>
</organism>
<accession>A0AA39DG54</accession>
<keyword evidence="2" id="KW-1185">Reference proteome</keyword>
<dbReference type="Proteomes" id="UP001168098">
    <property type="component" value="Unassembled WGS sequence"/>
</dbReference>
<sequence length="140" mass="15402">MKSTTKPVQAPQGYSSTPYVGASAPFSMYLGVPPYGFSLFNGAPILFYDAYFSRGSTYHYNYGSCLSASNPYRPLHLSGPPPYSSESMIGNGEMYGMPPLVDYYGLGLPMGHATTFLKIPSSNKNSKIDYESLWKCHHDI</sequence>
<evidence type="ECO:0000313" key="1">
    <source>
        <dbReference type="EMBL" id="KAJ9682749.1"/>
    </source>
</evidence>
<protein>
    <submittedName>
        <fullName evidence="1">Uncharacterized protein</fullName>
    </submittedName>
</protein>
<evidence type="ECO:0000313" key="2">
    <source>
        <dbReference type="Proteomes" id="UP001168098"/>
    </source>
</evidence>
<proteinExistence type="predicted"/>
<dbReference type="EMBL" id="JARBHA010000014">
    <property type="protein sequence ID" value="KAJ9682749.1"/>
    <property type="molecule type" value="Genomic_DNA"/>
</dbReference>
<reference evidence="1 2" key="1">
    <citation type="journal article" date="2023" name="BMC Biotechnol.">
        <title>Vitis rotundifolia cv Carlos genome sequencing.</title>
        <authorList>
            <person name="Huff M."/>
            <person name="Hulse-Kemp A."/>
            <person name="Scheffler B."/>
            <person name="Youngblood R."/>
            <person name="Simpson S."/>
            <person name="Babiker E."/>
            <person name="Staton M."/>
        </authorList>
    </citation>
    <scope>NUCLEOTIDE SEQUENCE [LARGE SCALE GENOMIC DNA]</scope>
    <source>
        <tissue evidence="1">Leaf</tissue>
    </source>
</reference>
<dbReference type="AlphaFoldDB" id="A0AA39DG54"/>
<comment type="caution">
    <text evidence="1">The sequence shown here is derived from an EMBL/GenBank/DDBJ whole genome shotgun (WGS) entry which is preliminary data.</text>
</comment>
<name>A0AA39DG54_VITRO</name>